<dbReference type="InParanoid" id="E8QX97"/>
<feature type="domain" description="DUF1559" evidence="2">
    <location>
        <begin position="39"/>
        <end position="349"/>
    </location>
</feature>
<gene>
    <name evidence="3" type="ordered locus">Isop_1353</name>
</gene>
<name>E8QX97_ISOPI</name>
<dbReference type="STRING" id="575540.Isop_1353"/>
<evidence type="ECO:0000313" key="4">
    <source>
        <dbReference type="Proteomes" id="UP000008631"/>
    </source>
</evidence>
<dbReference type="GO" id="GO:0015627">
    <property type="term" value="C:type II protein secretion system complex"/>
    <property type="evidence" value="ECO:0007669"/>
    <property type="project" value="InterPro"/>
</dbReference>
<dbReference type="NCBIfam" id="TIGR04294">
    <property type="entry name" value="pre_pil_HX9DG"/>
    <property type="match status" value="1"/>
</dbReference>
<keyword evidence="4" id="KW-1185">Reference proteome</keyword>
<dbReference type="OrthoDB" id="261667at2"/>
<dbReference type="Pfam" id="PF07596">
    <property type="entry name" value="SBP_bac_10"/>
    <property type="match status" value="1"/>
</dbReference>
<dbReference type="InterPro" id="IPR011453">
    <property type="entry name" value="DUF1559"/>
</dbReference>
<organism evidence="3 4">
    <name type="scientific">Isosphaera pallida (strain ATCC 43644 / DSM 9630 / IS1B)</name>
    <dbReference type="NCBI Taxonomy" id="575540"/>
    <lineage>
        <taxon>Bacteria</taxon>
        <taxon>Pseudomonadati</taxon>
        <taxon>Planctomycetota</taxon>
        <taxon>Planctomycetia</taxon>
        <taxon>Isosphaerales</taxon>
        <taxon>Isosphaeraceae</taxon>
        <taxon>Isosphaera</taxon>
    </lineage>
</organism>
<dbReference type="EMBL" id="CP002353">
    <property type="protein sequence ID" value="ADV61938.1"/>
    <property type="molecule type" value="Genomic_DNA"/>
</dbReference>
<proteinExistence type="predicted"/>
<dbReference type="HOGENOM" id="CLU_041661_0_0_0"/>
<reference key="1">
    <citation type="submission" date="2010-11" db="EMBL/GenBank/DDBJ databases">
        <title>The complete sequence of chromosome of Isophaera pallida ATCC 43644.</title>
        <authorList>
            <consortium name="US DOE Joint Genome Institute (JGI-PGF)"/>
            <person name="Lucas S."/>
            <person name="Copeland A."/>
            <person name="Lapidus A."/>
            <person name="Bruce D."/>
            <person name="Goodwin L."/>
            <person name="Pitluck S."/>
            <person name="Kyrpides N."/>
            <person name="Mavromatis K."/>
            <person name="Pagani I."/>
            <person name="Ivanova N."/>
            <person name="Saunders E."/>
            <person name="Brettin T."/>
            <person name="Detter J.C."/>
            <person name="Han C."/>
            <person name="Tapia R."/>
            <person name="Land M."/>
            <person name="Hauser L."/>
            <person name="Markowitz V."/>
            <person name="Cheng J.-F."/>
            <person name="Hugenholtz P."/>
            <person name="Woyke T."/>
            <person name="Wu D."/>
            <person name="Eisen J.A."/>
        </authorList>
    </citation>
    <scope>NUCLEOTIDE SEQUENCE</scope>
    <source>
        <strain>ATCC 43644</strain>
    </source>
</reference>
<protein>
    <recommendedName>
        <fullName evidence="2">DUF1559 domain-containing protein</fullName>
    </recommendedName>
</protein>
<dbReference type="GO" id="GO:0015628">
    <property type="term" value="P:protein secretion by the type II secretion system"/>
    <property type="evidence" value="ECO:0007669"/>
    <property type="project" value="InterPro"/>
</dbReference>
<dbReference type="Proteomes" id="UP000008631">
    <property type="component" value="Chromosome"/>
</dbReference>
<dbReference type="AlphaFoldDB" id="E8QX97"/>
<dbReference type="PANTHER" id="PTHR30093:SF2">
    <property type="entry name" value="TYPE II SECRETION SYSTEM PROTEIN H"/>
    <property type="match status" value="1"/>
</dbReference>
<dbReference type="InterPro" id="IPR045584">
    <property type="entry name" value="Pilin-like"/>
</dbReference>
<sequence length="369" mass="40378">MRSSSPRAHLARHGFTLIELLVVIAIIAVLIALLLPAVQSAREAARRAQCVNNLKQIGLALHNYESANSVFPWTQGKTGGLFPQWTNGLFPWEPGYDGFGHEWATWSAHTLMLPFMEQTAAYNAINFSFGANWYTPKPNTHDPCQLTAINFTIASFLCPSDGRGVGRNNYMASNGTNFDWHSRAGGAGLLTRASSFPSTIAAVTDGLSNTIAFSERPRGDGNNTQYSPGDVYNAVPIHVRFLNSPTAYIMQTPDMQAALPGAIAECDQFARSNPFSTWDWSGFYWASGNYNQTIFNFVLTPNHRSRDCSPWGGVATGFGFFTPRSYHPGGVNCLFGDGSVKFIKDSINPMAWYALGTRQGGEVVSADMF</sequence>
<dbReference type="InterPro" id="IPR012902">
    <property type="entry name" value="N_methyl_site"/>
</dbReference>
<dbReference type="InterPro" id="IPR027558">
    <property type="entry name" value="Pre_pil_HX9DG_C"/>
</dbReference>
<evidence type="ECO:0000256" key="1">
    <source>
        <dbReference type="ARBA" id="ARBA00022481"/>
    </source>
</evidence>
<evidence type="ECO:0000259" key="2">
    <source>
        <dbReference type="Pfam" id="PF07596"/>
    </source>
</evidence>
<dbReference type="PROSITE" id="PS00409">
    <property type="entry name" value="PROKAR_NTER_METHYL"/>
    <property type="match status" value="1"/>
</dbReference>
<evidence type="ECO:0000313" key="3">
    <source>
        <dbReference type="EMBL" id="ADV61938.1"/>
    </source>
</evidence>
<reference evidence="3 4" key="2">
    <citation type="journal article" date="2011" name="Stand. Genomic Sci.">
        <title>Complete genome sequence of Isosphaera pallida type strain (IS1B).</title>
        <authorList>
            <consortium name="US DOE Joint Genome Institute (JGI-PGF)"/>
            <person name="Goker M."/>
            <person name="Cleland D."/>
            <person name="Saunders E."/>
            <person name="Lapidus A."/>
            <person name="Nolan M."/>
            <person name="Lucas S."/>
            <person name="Hammon N."/>
            <person name="Deshpande S."/>
            <person name="Cheng J.F."/>
            <person name="Tapia R."/>
            <person name="Han C."/>
            <person name="Goodwin L."/>
            <person name="Pitluck S."/>
            <person name="Liolios K."/>
            <person name="Pagani I."/>
            <person name="Ivanova N."/>
            <person name="Mavromatis K."/>
            <person name="Pati A."/>
            <person name="Chen A."/>
            <person name="Palaniappan K."/>
            <person name="Land M."/>
            <person name="Hauser L."/>
            <person name="Chang Y.J."/>
            <person name="Jeffries C.D."/>
            <person name="Detter J.C."/>
            <person name="Beck B."/>
            <person name="Woyke T."/>
            <person name="Bristow J."/>
            <person name="Eisen J.A."/>
            <person name="Markowitz V."/>
            <person name="Hugenholtz P."/>
            <person name="Kyrpides N.C."/>
            <person name="Klenk H.P."/>
        </authorList>
    </citation>
    <scope>NUCLEOTIDE SEQUENCE [LARGE SCALE GENOMIC DNA]</scope>
    <source>
        <strain evidence="4">ATCC 43644 / DSM 9630 / IS1B</strain>
    </source>
</reference>
<accession>E8QX97</accession>
<keyword evidence="1" id="KW-0488">Methylation</keyword>
<dbReference type="eggNOG" id="COG2165">
    <property type="taxonomic scope" value="Bacteria"/>
</dbReference>
<dbReference type="PRINTS" id="PR00813">
    <property type="entry name" value="BCTERIALGSPG"/>
</dbReference>
<dbReference type="NCBIfam" id="TIGR02532">
    <property type="entry name" value="IV_pilin_GFxxxE"/>
    <property type="match status" value="1"/>
</dbReference>
<dbReference type="KEGG" id="ipa:Isop_1353"/>
<dbReference type="InterPro" id="IPR000983">
    <property type="entry name" value="Bac_GSPG_pilin"/>
</dbReference>
<dbReference type="SUPFAM" id="SSF54523">
    <property type="entry name" value="Pili subunits"/>
    <property type="match status" value="1"/>
</dbReference>
<dbReference type="Gene3D" id="3.30.700.10">
    <property type="entry name" value="Glycoprotein, Type 4 Pilin"/>
    <property type="match status" value="1"/>
</dbReference>
<dbReference type="RefSeq" id="WP_013564226.1">
    <property type="nucleotide sequence ID" value="NC_014962.1"/>
</dbReference>
<dbReference type="Pfam" id="PF07963">
    <property type="entry name" value="N_methyl"/>
    <property type="match status" value="1"/>
</dbReference>
<dbReference type="PANTHER" id="PTHR30093">
    <property type="entry name" value="GENERAL SECRETION PATHWAY PROTEIN G"/>
    <property type="match status" value="1"/>
</dbReference>